<dbReference type="InterPro" id="IPR039315">
    <property type="entry name" value="CheW"/>
</dbReference>
<dbReference type="SUPFAM" id="SSF50341">
    <property type="entry name" value="CheW-like"/>
    <property type="match status" value="1"/>
</dbReference>
<dbReference type="Pfam" id="PF01584">
    <property type="entry name" value="CheW"/>
    <property type="match status" value="1"/>
</dbReference>
<dbReference type="InterPro" id="IPR002545">
    <property type="entry name" value="CheW-lke_dom"/>
</dbReference>
<dbReference type="GO" id="GO:0005829">
    <property type="term" value="C:cytosol"/>
    <property type="evidence" value="ECO:0007669"/>
    <property type="project" value="TreeGrafter"/>
</dbReference>
<dbReference type="Gene3D" id="2.30.30.40">
    <property type="entry name" value="SH3 Domains"/>
    <property type="match status" value="1"/>
</dbReference>
<dbReference type="KEGG" id="bhu:bhn_I0994"/>
<name>A0A1D9P073_9FIRM</name>
<accession>A0A1D9P073</accession>
<protein>
    <submittedName>
        <fullName evidence="2">Chemotaxis protein CheW family protein</fullName>
    </submittedName>
</protein>
<dbReference type="InterPro" id="IPR036061">
    <property type="entry name" value="CheW-like_dom_sf"/>
</dbReference>
<dbReference type="SMART" id="SM00260">
    <property type="entry name" value="CheW"/>
    <property type="match status" value="1"/>
</dbReference>
<dbReference type="AlphaFoldDB" id="A0A1D9P073"/>
<dbReference type="PROSITE" id="PS50851">
    <property type="entry name" value="CHEW"/>
    <property type="match status" value="1"/>
</dbReference>
<evidence type="ECO:0000313" key="2">
    <source>
        <dbReference type="EMBL" id="AOZ96028.1"/>
    </source>
</evidence>
<proteinExistence type="predicted"/>
<dbReference type="Proteomes" id="UP000179284">
    <property type="component" value="Chromosome I"/>
</dbReference>
<feature type="domain" description="CheW-like" evidence="1">
    <location>
        <begin position="14"/>
        <end position="149"/>
    </location>
</feature>
<organism evidence="2 3">
    <name type="scientific">Butyrivibrio hungatei</name>
    <dbReference type="NCBI Taxonomy" id="185008"/>
    <lineage>
        <taxon>Bacteria</taxon>
        <taxon>Bacillati</taxon>
        <taxon>Bacillota</taxon>
        <taxon>Clostridia</taxon>
        <taxon>Lachnospirales</taxon>
        <taxon>Lachnospiraceae</taxon>
        <taxon>Butyrivibrio</taxon>
    </lineage>
</organism>
<sequence length="149" mass="16737">MAELAIYENITENEKRYLVFGVKNEKFAFDITNVNNIVQMEKIRPVPCAPKCYKGVINLRGEIIPVMSLHTKFNLGDDNITPNSKIIILNVDENKQIGVIVDTVKEVLTISEDEIEKPSPFLKKEESNVSGVSKIKDSLISIIEVSSIM</sequence>
<keyword evidence="3" id="KW-1185">Reference proteome</keyword>
<reference evidence="3" key="1">
    <citation type="submission" date="2016-10" db="EMBL/GenBank/DDBJ databases">
        <title>The complete genome sequence of the rumen bacterium Butyrivibrio hungatei MB2003.</title>
        <authorList>
            <person name="Palevich N."/>
            <person name="Kelly W.J."/>
            <person name="Leahy S.C."/>
            <person name="Altermann E."/>
            <person name="Rakonjac J."/>
            <person name="Attwood G.T."/>
        </authorList>
    </citation>
    <scope>NUCLEOTIDE SEQUENCE [LARGE SCALE GENOMIC DNA]</scope>
    <source>
        <strain evidence="3">MB2003</strain>
    </source>
</reference>
<dbReference type="Gene3D" id="2.40.50.180">
    <property type="entry name" value="CheA-289, Domain 4"/>
    <property type="match status" value="1"/>
</dbReference>
<dbReference type="PANTHER" id="PTHR22617">
    <property type="entry name" value="CHEMOTAXIS SENSOR HISTIDINE KINASE-RELATED"/>
    <property type="match status" value="1"/>
</dbReference>
<dbReference type="OrthoDB" id="9794382at2"/>
<dbReference type="GO" id="GO:0006935">
    <property type="term" value="P:chemotaxis"/>
    <property type="evidence" value="ECO:0007669"/>
    <property type="project" value="InterPro"/>
</dbReference>
<evidence type="ECO:0000313" key="3">
    <source>
        <dbReference type="Proteomes" id="UP000179284"/>
    </source>
</evidence>
<dbReference type="PANTHER" id="PTHR22617:SF23">
    <property type="entry name" value="CHEMOTAXIS PROTEIN CHEW"/>
    <property type="match status" value="1"/>
</dbReference>
<gene>
    <name evidence="2" type="ORF">bhn_I0994</name>
</gene>
<evidence type="ECO:0000259" key="1">
    <source>
        <dbReference type="PROSITE" id="PS50851"/>
    </source>
</evidence>
<dbReference type="RefSeq" id="WP_071175749.1">
    <property type="nucleotide sequence ID" value="NZ_CP017831.1"/>
</dbReference>
<dbReference type="GO" id="GO:0007165">
    <property type="term" value="P:signal transduction"/>
    <property type="evidence" value="ECO:0007669"/>
    <property type="project" value="InterPro"/>
</dbReference>
<dbReference type="EMBL" id="CP017831">
    <property type="protein sequence ID" value="AOZ96028.1"/>
    <property type="molecule type" value="Genomic_DNA"/>
</dbReference>